<gene>
    <name evidence="1" type="ORF">Godav_026047</name>
</gene>
<protein>
    <recommendedName>
        <fullName evidence="3">MULE transposase domain-containing protein</fullName>
    </recommendedName>
</protein>
<dbReference type="PANTHER" id="PTHR31973">
    <property type="entry name" value="POLYPROTEIN, PUTATIVE-RELATED"/>
    <property type="match status" value="1"/>
</dbReference>
<accession>A0A7J8T7L2</accession>
<reference evidence="1 2" key="1">
    <citation type="journal article" date="2019" name="Genome Biol. Evol.">
        <title>Insights into the evolution of the New World diploid cottons (Gossypium, subgenus Houzingenia) based on genome sequencing.</title>
        <authorList>
            <person name="Grover C.E."/>
            <person name="Arick M.A. 2nd"/>
            <person name="Thrash A."/>
            <person name="Conover J.L."/>
            <person name="Sanders W.S."/>
            <person name="Peterson D.G."/>
            <person name="Frelichowski J.E."/>
            <person name="Scheffler J.A."/>
            <person name="Scheffler B.E."/>
            <person name="Wendel J.F."/>
        </authorList>
    </citation>
    <scope>NUCLEOTIDE SEQUENCE [LARGE SCALE GENOMIC DNA]</scope>
    <source>
        <strain evidence="1">27</strain>
        <tissue evidence="1">Leaf</tissue>
    </source>
</reference>
<evidence type="ECO:0000313" key="1">
    <source>
        <dbReference type="EMBL" id="MBA0634025.1"/>
    </source>
</evidence>
<dbReference type="PANTHER" id="PTHR31973:SF187">
    <property type="entry name" value="MUTATOR TRANSPOSASE MUDRA PROTEIN"/>
    <property type="match status" value="1"/>
</dbReference>
<organism evidence="1 2">
    <name type="scientific">Gossypium davidsonii</name>
    <name type="common">Davidson's cotton</name>
    <name type="synonym">Gossypium klotzschianum subsp. davidsonii</name>
    <dbReference type="NCBI Taxonomy" id="34287"/>
    <lineage>
        <taxon>Eukaryota</taxon>
        <taxon>Viridiplantae</taxon>
        <taxon>Streptophyta</taxon>
        <taxon>Embryophyta</taxon>
        <taxon>Tracheophyta</taxon>
        <taxon>Spermatophyta</taxon>
        <taxon>Magnoliopsida</taxon>
        <taxon>eudicotyledons</taxon>
        <taxon>Gunneridae</taxon>
        <taxon>Pentapetalae</taxon>
        <taxon>rosids</taxon>
        <taxon>malvids</taxon>
        <taxon>Malvales</taxon>
        <taxon>Malvaceae</taxon>
        <taxon>Malvoideae</taxon>
        <taxon>Gossypium</taxon>
    </lineage>
</organism>
<evidence type="ECO:0008006" key="3">
    <source>
        <dbReference type="Google" id="ProtNLM"/>
    </source>
</evidence>
<dbReference type="Proteomes" id="UP000593561">
    <property type="component" value="Unassembled WGS sequence"/>
</dbReference>
<sequence length="222" mass="25768">MVTAAMIAQHFKATIKDHPKMKLKEFQRRCASEMHVNVTINYCYRVKKIVKEKMVGNHKEKFGLLWDYAHELRSKMTGSTIKMVVQRVIADSLTHFKRPLIGLDGCFLKCPFKNEFLTAVERDANNQMFPIAWAVVEVERTDSWGLEIAISDILPRVEHKNCVRHVFANWSERKAFLGTTCKSDIVNNNLCEAFNSSIIEARFKSIIRMLEDIRTKMMTRIV</sequence>
<dbReference type="EMBL" id="JABFAC010236696">
    <property type="protein sequence ID" value="MBA0634025.1"/>
    <property type="molecule type" value="Genomic_DNA"/>
</dbReference>
<name>A0A7J8T7L2_GOSDV</name>
<proteinExistence type="predicted"/>
<dbReference type="AlphaFoldDB" id="A0A7J8T7L2"/>
<comment type="caution">
    <text evidence="1">The sequence shown here is derived from an EMBL/GenBank/DDBJ whole genome shotgun (WGS) entry which is preliminary data.</text>
</comment>
<keyword evidence="2" id="KW-1185">Reference proteome</keyword>
<evidence type="ECO:0000313" key="2">
    <source>
        <dbReference type="Proteomes" id="UP000593561"/>
    </source>
</evidence>